<dbReference type="InterPro" id="IPR051257">
    <property type="entry name" value="Diverse_CBS-Domain"/>
</dbReference>
<dbReference type="Proteomes" id="UP001058271">
    <property type="component" value="Chromosome"/>
</dbReference>
<feature type="domain" description="CBS" evidence="3">
    <location>
        <begin position="10"/>
        <end position="68"/>
    </location>
</feature>
<keyword evidence="5" id="KW-1185">Reference proteome</keyword>
<dbReference type="Pfam" id="PF00571">
    <property type="entry name" value="CBS"/>
    <property type="match status" value="2"/>
</dbReference>
<gene>
    <name evidence="4" type="ORF">Drose_21780</name>
</gene>
<dbReference type="EMBL" id="CP073721">
    <property type="protein sequence ID" value="UWZ33898.1"/>
    <property type="molecule type" value="Genomic_DNA"/>
</dbReference>
<evidence type="ECO:0000256" key="1">
    <source>
        <dbReference type="ARBA" id="ARBA00023122"/>
    </source>
</evidence>
<dbReference type="Gene3D" id="3.10.580.10">
    <property type="entry name" value="CBS-domain"/>
    <property type="match status" value="2"/>
</dbReference>
<dbReference type="PANTHER" id="PTHR43080">
    <property type="entry name" value="CBS DOMAIN-CONTAINING PROTEIN CBSX3, MITOCHONDRIAL"/>
    <property type="match status" value="1"/>
</dbReference>
<evidence type="ECO:0000313" key="5">
    <source>
        <dbReference type="Proteomes" id="UP001058271"/>
    </source>
</evidence>
<feature type="domain" description="CBS" evidence="3">
    <location>
        <begin position="69"/>
        <end position="125"/>
    </location>
</feature>
<reference evidence="4" key="1">
    <citation type="submission" date="2021-04" db="EMBL/GenBank/DDBJ databases">
        <title>Biosynthetic gene clusters of Dactylosporangioum roseum.</title>
        <authorList>
            <person name="Hartkoorn R.C."/>
            <person name="Beaudoing E."/>
            <person name="Hot D."/>
            <person name="Moureu S."/>
        </authorList>
    </citation>
    <scope>NUCLEOTIDE SEQUENCE</scope>
    <source>
        <strain evidence="4">NRRL B-16295</strain>
    </source>
</reference>
<protein>
    <submittedName>
        <fullName evidence="4">CBS domain-containing protein</fullName>
    </submittedName>
</protein>
<evidence type="ECO:0000313" key="4">
    <source>
        <dbReference type="EMBL" id="UWZ33898.1"/>
    </source>
</evidence>
<dbReference type="InterPro" id="IPR046342">
    <property type="entry name" value="CBS_dom_sf"/>
</dbReference>
<organism evidence="4 5">
    <name type="scientific">Dactylosporangium roseum</name>
    <dbReference type="NCBI Taxonomy" id="47989"/>
    <lineage>
        <taxon>Bacteria</taxon>
        <taxon>Bacillati</taxon>
        <taxon>Actinomycetota</taxon>
        <taxon>Actinomycetes</taxon>
        <taxon>Micromonosporales</taxon>
        <taxon>Micromonosporaceae</taxon>
        <taxon>Dactylosporangium</taxon>
    </lineage>
</organism>
<sequence length="146" mass="15664">MSELVVRDVMTPAVLVATPDCRYEQIVDVLTGCGVSGMPVVDGTDHVLGVVSEADVMRPHGGATARELMTSPAVTVDAAAPVARAAELMERHRIRRLPVTGATGRLVGIVTRRDLLCRAARTDATLRRALVPEVVVQHYRSADIDQ</sequence>
<dbReference type="RefSeq" id="WP_260723179.1">
    <property type="nucleotide sequence ID" value="NZ_BAAABS010000009.1"/>
</dbReference>
<proteinExistence type="predicted"/>
<name>A0ABY5YYF9_9ACTN</name>
<keyword evidence="1 2" id="KW-0129">CBS domain</keyword>
<dbReference type="PROSITE" id="PS51371">
    <property type="entry name" value="CBS"/>
    <property type="match status" value="2"/>
</dbReference>
<evidence type="ECO:0000259" key="3">
    <source>
        <dbReference type="PROSITE" id="PS51371"/>
    </source>
</evidence>
<dbReference type="InterPro" id="IPR000644">
    <property type="entry name" value="CBS_dom"/>
</dbReference>
<dbReference type="PANTHER" id="PTHR43080:SF29">
    <property type="entry name" value="OS02G0818000 PROTEIN"/>
    <property type="match status" value="1"/>
</dbReference>
<evidence type="ECO:0000256" key="2">
    <source>
        <dbReference type="PROSITE-ProRule" id="PRU00703"/>
    </source>
</evidence>
<dbReference type="SMART" id="SM00116">
    <property type="entry name" value="CBS"/>
    <property type="match status" value="2"/>
</dbReference>
<dbReference type="SUPFAM" id="SSF54631">
    <property type="entry name" value="CBS-domain pair"/>
    <property type="match status" value="1"/>
</dbReference>
<accession>A0ABY5YYF9</accession>